<gene>
    <name evidence="1" type="ORF">AU255_14415</name>
</gene>
<name>A0A1V8M3Z6_9GAMM</name>
<dbReference type="SUPFAM" id="SSF51905">
    <property type="entry name" value="FAD/NAD(P)-binding domain"/>
    <property type="match status" value="1"/>
</dbReference>
<protein>
    <recommendedName>
        <fullName evidence="3">FAD-binding domain-containing protein</fullName>
    </recommendedName>
</protein>
<evidence type="ECO:0000313" key="1">
    <source>
        <dbReference type="EMBL" id="OQK16281.1"/>
    </source>
</evidence>
<dbReference type="GO" id="GO:0004497">
    <property type="term" value="F:monooxygenase activity"/>
    <property type="evidence" value="ECO:0007669"/>
    <property type="project" value="InterPro"/>
</dbReference>
<keyword evidence="2" id="KW-1185">Reference proteome</keyword>
<evidence type="ECO:0000313" key="2">
    <source>
        <dbReference type="Proteomes" id="UP000191980"/>
    </source>
</evidence>
<evidence type="ECO:0008006" key="3">
    <source>
        <dbReference type="Google" id="ProtNLM"/>
    </source>
</evidence>
<dbReference type="Gene3D" id="3.50.50.60">
    <property type="entry name" value="FAD/NAD(P)-binding domain"/>
    <property type="match status" value="1"/>
</dbReference>
<dbReference type="PANTHER" id="PTHR43747">
    <property type="entry name" value="FAD-BINDING PROTEIN"/>
    <property type="match status" value="1"/>
</dbReference>
<dbReference type="PANTHER" id="PTHR43747:SF1">
    <property type="entry name" value="SLR1998 PROTEIN"/>
    <property type="match status" value="1"/>
</dbReference>
<sequence length="433" mass="48574">MYLKKINRILEFKKVMGIEFMPAKKNIAILGGGPASSTLAIRLCKEGYNVVIFATPEQAPILVGESLVPMIVPLLQALEVEQEVAAYSVYKPGACFTYNAEEVFEFRFDETPGDLPSYSYNVPRDKFNATLLDAALRAGAKLVNRKVVLNQVGDSEYIKLDDEALQEASGCWEGSEPDLIVDAAGRVNLVGHLLNIPMQQGPRRDVALFAHVDQTELVDPGYVHNDRMDQGWCWRIPLPGKVSLGFVVPESYALKHGDTPEEQYDNLLKNDQVLRKLAPNVRRLTSVIRFNNYQSISERLCAGNWVMLGDSGGFIDPVFSSGMLIAMDSANKLADTILQNKPLSDYELVIKQHLSAWFEIVDYYYNGRLMSSIKVGMMMPDNIFNRLIYKWVSSHVSRIFSGAAASNPFSLKLLRFLVKYGLKDRNPDVYKIN</sequence>
<dbReference type="InterPro" id="IPR006905">
    <property type="entry name" value="Flavin_halogenase"/>
</dbReference>
<dbReference type="AlphaFoldDB" id="A0A1V8M3Z6"/>
<dbReference type="Pfam" id="PF04820">
    <property type="entry name" value="Trp_halogenase"/>
    <property type="match status" value="2"/>
</dbReference>
<dbReference type="Proteomes" id="UP000191980">
    <property type="component" value="Unassembled WGS sequence"/>
</dbReference>
<reference evidence="1 2" key="1">
    <citation type="submission" date="2015-12" db="EMBL/GenBank/DDBJ databases">
        <authorList>
            <person name="Shamseldin A."/>
            <person name="Moawad H."/>
            <person name="Abd El-Rahim W.M."/>
            <person name="Sadowsky M.J."/>
        </authorList>
    </citation>
    <scope>NUCLEOTIDE SEQUENCE [LARGE SCALE GENOMIC DNA]</scope>
    <source>
        <strain evidence="1 2">WF1</strain>
    </source>
</reference>
<dbReference type="SMR" id="A0A1V8M3Z6"/>
<proteinExistence type="predicted"/>
<dbReference type="InterPro" id="IPR036188">
    <property type="entry name" value="FAD/NAD-bd_sf"/>
</dbReference>
<organism evidence="1 2">
    <name type="scientific">Methyloprofundus sedimenti</name>
    <dbReference type="NCBI Taxonomy" id="1420851"/>
    <lineage>
        <taxon>Bacteria</taxon>
        <taxon>Pseudomonadati</taxon>
        <taxon>Pseudomonadota</taxon>
        <taxon>Gammaproteobacteria</taxon>
        <taxon>Methylococcales</taxon>
        <taxon>Methylococcaceae</taxon>
        <taxon>Methyloprofundus</taxon>
    </lineage>
</organism>
<dbReference type="InterPro" id="IPR050816">
    <property type="entry name" value="Flavin-dep_Halogenase_NPB"/>
</dbReference>
<comment type="caution">
    <text evidence="1">The sequence shown here is derived from an EMBL/GenBank/DDBJ whole genome shotgun (WGS) entry which is preliminary data.</text>
</comment>
<dbReference type="EMBL" id="LPUF01000002">
    <property type="protein sequence ID" value="OQK16281.1"/>
    <property type="molecule type" value="Genomic_DNA"/>
</dbReference>
<accession>A0A1V8M3Z6</accession>
<dbReference type="STRING" id="1420851.AU255_14415"/>